<reference evidence="2" key="1">
    <citation type="journal article" date="2019" name="Int. J. Syst. Evol. Microbiol.">
        <title>The Global Catalogue of Microorganisms (GCM) 10K type strain sequencing project: providing services to taxonomists for standard genome sequencing and annotation.</title>
        <authorList>
            <consortium name="The Broad Institute Genomics Platform"/>
            <consortium name="The Broad Institute Genome Sequencing Center for Infectious Disease"/>
            <person name="Wu L."/>
            <person name="Ma J."/>
        </authorList>
    </citation>
    <scope>NUCLEOTIDE SEQUENCE [LARGE SCALE GENOMIC DNA]</scope>
    <source>
        <strain evidence="2">JCM 17068</strain>
    </source>
</reference>
<comment type="caution">
    <text evidence="1">The sequence shown here is derived from an EMBL/GenBank/DDBJ whole genome shotgun (WGS) entry which is preliminary data.</text>
</comment>
<dbReference type="Proteomes" id="UP001500426">
    <property type="component" value="Unassembled WGS sequence"/>
</dbReference>
<keyword evidence="2" id="KW-1185">Reference proteome</keyword>
<sequence length="153" mass="17826">MFDFISNITDKFKAKDFHLAPNKKIRSLKADFKTNFGLTLRVYKGKQLADESLTLAALNQRTSKDIKSSNEDLKIKVSMTIDEFEKLIDAHFGLTVQVVNEYDTYCINNKYTLGQAARKEDLKDWCKDRGFNSIEDWLKSEKCKTLEEYYSKK</sequence>
<name>A0ABP7UUG1_9FLAO</name>
<accession>A0ABP7UUG1</accession>
<dbReference type="RefSeq" id="WP_344816608.1">
    <property type="nucleotide sequence ID" value="NZ_BAABCS010000018.1"/>
</dbReference>
<organism evidence="1 2">
    <name type="scientific">Flavobacterium chungnamense</name>
    <dbReference type="NCBI Taxonomy" id="706182"/>
    <lineage>
        <taxon>Bacteria</taxon>
        <taxon>Pseudomonadati</taxon>
        <taxon>Bacteroidota</taxon>
        <taxon>Flavobacteriia</taxon>
        <taxon>Flavobacteriales</taxon>
        <taxon>Flavobacteriaceae</taxon>
        <taxon>Flavobacterium</taxon>
    </lineage>
</organism>
<gene>
    <name evidence="1" type="ORF">GCM10022388_19300</name>
</gene>
<evidence type="ECO:0000313" key="1">
    <source>
        <dbReference type="EMBL" id="GAA4053122.1"/>
    </source>
</evidence>
<protein>
    <submittedName>
        <fullName evidence="1">Uncharacterized protein</fullName>
    </submittedName>
</protein>
<proteinExistence type="predicted"/>
<dbReference type="EMBL" id="BAABCS010000018">
    <property type="protein sequence ID" value="GAA4053122.1"/>
    <property type="molecule type" value="Genomic_DNA"/>
</dbReference>
<evidence type="ECO:0000313" key="2">
    <source>
        <dbReference type="Proteomes" id="UP001500426"/>
    </source>
</evidence>